<dbReference type="GO" id="GO:0016051">
    <property type="term" value="P:carbohydrate biosynthetic process"/>
    <property type="evidence" value="ECO:0007669"/>
    <property type="project" value="InterPro"/>
</dbReference>
<dbReference type="RefSeq" id="WP_259081524.1">
    <property type="nucleotide sequence ID" value="NZ_JANUBB010000003.1"/>
</dbReference>
<accession>A0A9X2U6P1</accession>
<dbReference type="Gene3D" id="3.40.50.300">
    <property type="entry name" value="P-loop containing nucleotide triphosphate hydrolases"/>
    <property type="match status" value="1"/>
</dbReference>
<evidence type="ECO:0000256" key="2">
    <source>
        <dbReference type="ARBA" id="ARBA00022679"/>
    </source>
</evidence>
<keyword evidence="4" id="KW-1133">Transmembrane helix</keyword>
<evidence type="ECO:0008006" key="10">
    <source>
        <dbReference type="Google" id="ProtNLM"/>
    </source>
</evidence>
<reference evidence="8" key="1">
    <citation type="submission" date="2022-08" db="EMBL/GenBank/DDBJ databases">
        <title>Genomic Encyclopedia of Type Strains, Phase V (KMG-V): Genome sequencing to study the core and pangenomes of soil and plant-associated prokaryotes.</title>
        <authorList>
            <person name="Whitman W."/>
        </authorList>
    </citation>
    <scope>NUCLEOTIDE SEQUENCE</scope>
    <source>
        <strain evidence="8">SP2017</strain>
    </source>
</reference>
<evidence type="ECO:0000256" key="7">
    <source>
        <dbReference type="ARBA" id="ARBA00023180"/>
    </source>
</evidence>
<comment type="caution">
    <text evidence="8">The sequence shown here is derived from an EMBL/GenBank/DDBJ whole genome shotgun (WGS) entry which is preliminary data.</text>
</comment>
<gene>
    <name evidence="8" type="ORF">GGP83_000864</name>
</gene>
<dbReference type="Proteomes" id="UP001155010">
    <property type="component" value="Unassembled WGS sequence"/>
</dbReference>
<dbReference type="GO" id="GO:0016020">
    <property type="term" value="C:membrane"/>
    <property type="evidence" value="ECO:0007669"/>
    <property type="project" value="InterPro"/>
</dbReference>
<dbReference type="PANTHER" id="PTHR12137:SF54">
    <property type="entry name" value="CARBOHYDRATE SULFOTRANSFERASE"/>
    <property type="match status" value="1"/>
</dbReference>
<proteinExistence type="predicted"/>
<keyword evidence="6" id="KW-0472">Membrane</keyword>
<dbReference type="GO" id="GO:0008146">
    <property type="term" value="F:sulfotransferase activity"/>
    <property type="evidence" value="ECO:0007669"/>
    <property type="project" value="InterPro"/>
</dbReference>
<dbReference type="InterPro" id="IPR027417">
    <property type="entry name" value="P-loop_NTPase"/>
</dbReference>
<organism evidence="8 9">
    <name type="scientific">Salinibacter ruber</name>
    <dbReference type="NCBI Taxonomy" id="146919"/>
    <lineage>
        <taxon>Bacteria</taxon>
        <taxon>Pseudomonadati</taxon>
        <taxon>Rhodothermota</taxon>
        <taxon>Rhodothermia</taxon>
        <taxon>Rhodothermales</taxon>
        <taxon>Salinibacteraceae</taxon>
        <taxon>Salinibacter</taxon>
    </lineage>
</organism>
<evidence type="ECO:0000256" key="6">
    <source>
        <dbReference type="ARBA" id="ARBA00023136"/>
    </source>
</evidence>
<evidence type="ECO:0000256" key="3">
    <source>
        <dbReference type="ARBA" id="ARBA00022692"/>
    </source>
</evidence>
<dbReference type="EMBL" id="JANUBB010000003">
    <property type="protein sequence ID" value="MCS3950923.1"/>
    <property type="molecule type" value="Genomic_DNA"/>
</dbReference>
<evidence type="ECO:0000256" key="1">
    <source>
        <dbReference type="ARBA" id="ARBA00004323"/>
    </source>
</evidence>
<comment type="subcellular location">
    <subcellularLocation>
        <location evidence="1">Golgi apparatus membrane</location>
        <topology evidence="1">Single-pass type II membrane protein</topology>
    </subcellularLocation>
</comment>
<dbReference type="Pfam" id="PF03567">
    <property type="entry name" value="Sulfotransfer_2"/>
    <property type="match status" value="1"/>
</dbReference>
<dbReference type="InterPro" id="IPR005331">
    <property type="entry name" value="Sulfotransferase"/>
</dbReference>
<sequence length="249" mass="29784">MKKRAKKILKKLIGNENFLDIERIKNLLKYRKKRYEEKNWVGCDGKKYTKSLKPFDDKECIFLHIPKAAGLSITYSLFGQMTGGHTTAREYRRIFGRDFNRYYKFTVVRNPYSRVVSAYTFLKNGGHPAFPNDKWFKKNILNKYDGFDSFVLNWLKPSKNEWVMPHFRPQKDFLEIDGQIRVDEIGYLEKIKSVYKKVSNKLNIKCKLEKRNKGKNESYSKFLDNSRVLRRIEEVYSKDFEAFDYDQKT</sequence>
<keyword evidence="5" id="KW-0333">Golgi apparatus</keyword>
<dbReference type="PANTHER" id="PTHR12137">
    <property type="entry name" value="CARBOHYDRATE SULFOTRANSFERASE"/>
    <property type="match status" value="1"/>
</dbReference>
<name>A0A9X2U6P1_9BACT</name>
<dbReference type="SUPFAM" id="SSF52540">
    <property type="entry name" value="P-loop containing nucleoside triphosphate hydrolases"/>
    <property type="match status" value="1"/>
</dbReference>
<protein>
    <recommendedName>
        <fullName evidence="10">Sulfotransferase family protein</fullName>
    </recommendedName>
</protein>
<keyword evidence="7" id="KW-0325">Glycoprotein</keyword>
<evidence type="ECO:0000256" key="4">
    <source>
        <dbReference type="ARBA" id="ARBA00022989"/>
    </source>
</evidence>
<evidence type="ECO:0000256" key="5">
    <source>
        <dbReference type="ARBA" id="ARBA00023034"/>
    </source>
</evidence>
<keyword evidence="2" id="KW-0808">Transferase</keyword>
<keyword evidence="3" id="KW-0812">Transmembrane</keyword>
<evidence type="ECO:0000313" key="9">
    <source>
        <dbReference type="Proteomes" id="UP001155010"/>
    </source>
</evidence>
<dbReference type="InterPro" id="IPR018011">
    <property type="entry name" value="Carb_sulfotrans_8-10"/>
</dbReference>
<evidence type="ECO:0000313" key="8">
    <source>
        <dbReference type="EMBL" id="MCS3950923.1"/>
    </source>
</evidence>
<dbReference type="AlphaFoldDB" id="A0A9X2U6P1"/>